<dbReference type="OrthoDB" id="311801at2157"/>
<evidence type="ECO:0000313" key="3">
    <source>
        <dbReference type="Proteomes" id="UP000199289"/>
    </source>
</evidence>
<protein>
    <submittedName>
        <fullName evidence="2">Uncharacterized protein</fullName>
    </submittedName>
</protein>
<keyword evidence="4" id="KW-1185">Reference proteome</keyword>
<reference evidence="1 4" key="3">
    <citation type="submission" date="2018-07" db="EMBL/GenBank/DDBJ databases">
        <title>Genome sequence of extremly halophilic archaeon Halopelagius longus strain BC12-B1.</title>
        <authorList>
            <person name="Zhang X."/>
        </authorList>
    </citation>
    <scope>NUCLEOTIDE SEQUENCE [LARGE SCALE GENOMIC DNA]</scope>
    <source>
        <strain evidence="1 4">BC12-B1</strain>
    </source>
</reference>
<gene>
    <name evidence="1" type="ORF">DWB78_04020</name>
    <name evidence="2" type="ORF">SAMN05216278_1994</name>
</gene>
<dbReference type="InterPro" id="IPR043811">
    <property type="entry name" value="DUF5793"/>
</dbReference>
<proteinExistence type="predicted"/>
<evidence type="ECO:0000313" key="2">
    <source>
        <dbReference type="EMBL" id="SDQ56343.1"/>
    </source>
</evidence>
<dbReference type="AlphaFoldDB" id="A0A1H1BWQ4"/>
<dbReference type="Proteomes" id="UP000199289">
    <property type="component" value="Unassembled WGS sequence"/>
</dbReference>
<name>A0A1H1BWQ4_9EURY</name>
<reference evidence="3" key="2">
    <citation type="submission" date="2016-10" db="EMBL/GenBank/DDBJ databases">
        <authorList>
            <person name="Varghese N."/>
            <person name="Submissions S."/>
        </authorList>
    </citation>
    <scope>NUCLEOTIDE SEQUENCE [LARGE SCALE GENOMIC DNA]</scope>
    <source>
        <strain evidence="3">CGMCC 1.12397</strain>
    </source>
</reference>
<organism evidence="2 3">
    <name type="scientific">Halopelagius longus</name>
    <dbReference type="NCBI Taxonomy" id="1236180"/>
    <lineage>
        <taxon>Archaea</taxon>
        <taxon>Methanobacteriati</taxon>
        <taxon>Methanobacteriota</taxon>
        <taxon>Stenosarchaea group</taxon>
        <taxon>Halobacteria</taxon>
        <taxon>Halobacteriales</taxon>
        <taxon>Haloferacaceae</taxon>
    </lineage>
</organism>
<reference evidence="2" key="1">
    <citation type="submission" date="2016-10" db="EMBL/GenBank/DDBJ databases">
        <authorList>
            <person name="de Groot N.N."/>
        </authorList>
    </citation>
    <scope>NUCLEOTIDE SEQUENCE [LARGE SCALE GENOMIC DNA]</scope>
    <source>
        <strain evidence="2">CGMCC 1.12397</strain>
    </source>
</reference>
<dbReference type="Pfam" id="PF19106">
    <property type="entry name" value="DUF5793"/>
    <property type="match status" value="1"/>
</dbReference>
<dbReference type="RefSeq" id="WP_092536595.1">
    <property type="nucleotide sequence ID" value="NZ_FNKQ01000002.1"/>
</dbReference>
<dbReference type="EMBL" id="FNKQ01000002">
    <property type="protein sequence ID" value="SDQ56343.1"/>
    <property type="molecule type" value="Genomic_DNA"/>
</dbReference>
<evidence type="ECO:0000313" key="4">
    <source>
        <dbReference type="Proteomes" id="UP000255421"/>
    </source>
</evidence>
<evidence type="ECO:0000313" key="1">
    <source>
        <dbReference type="EMBL" id="RDI70958.1"/>
    </source>
</evidence>
<dbReference type="Proteomes" id="UP000255421">
    <property type="component" value="Unassembled WGS sequence"/>
</dbReference>
<sequence length="158" mass="17907">MRRDYFQLDVENIDWVETDGDAEKPLVRIDFRGPEGSLRERLTGTEESVLEAEETDVAYRLQDGIDDPSATGVVSVTNRITGDFVLELNEDADDVLRFIRAAREYGQYAADPDEGRYRVEISVEGEHLVSYEKQTFLVYDKEGNLLRGQSLIPSGVEL</sequence>
<dbReference type="EMBL" id="QQST01000001">
    <property type="protein sequence ID" value="RDI70958.1"/>
    <property type="molecule type" value="Genomic_DNA"/>
</dbReference>
<accession>A0A1H1BWQ4</accession>